<protein>
    <recommendedName>
        <fullName evidence="3">AAA domain-containing protein</fullName>
    </recommendedName>
</protein>
<sequence>MPDIESMLGRLQSIINRAKASSLVGVEQKTLFHERIDAHFSELSVSNYKRLQNLRISKLSRINLFTGINNSGKTTLKQSICFVVRMIFLVCLK</sequence>
<evidence type="ECO:0000313" key="1">
    <source>
        <dbReference type="EMBL" id="MDM8562440.1"/>
    </source>
</evidence>
<dbReference type="EMBL" id="JAUCGM010000156">
    <property type="protein sequence ID" value="MDM8562440.1"/>
    <property type="molecule type" value="Genomic_DNA"/>
</dbReference>
<reference evidence="1" key="1">
    <citation type="submission" date="2023-06" db="EMBL/GenBank/DDBJ databases">
        <title>Uncultivated large filamentous bacteria from sulfidic sediments reveal new species and different genomic features in energy metabolism and defense.</title>
        <authorList>
            <person name="Fonseca A."/>
        </authorList>
    </citation>
    <scope>NUCLEOTIDE SEQUENCE</scope>
    <source>
        <strain evidence="1">HSG4</strain>
    </source>
</reference>
<dbReference type="InterPro" id="IPR027417">
    <property type="entry name" value="P-loop_NTPase"/>
</dbReference>
<comment type="caution">
    <text evidence="1">The sequence shown here is derived from an EMBL/GenBank/DDBJ whole genome shotgun (WGS) entry which is preliminary data.</text>
</comment>
<proteinExistence type="predicted"/>
<accession>A0ABT7VS28</accession>
<name>A0ABT7VS28_9GAMM</name>
<evidence type="ECO:0000313" key="2">
    <source>
        <dbReference type="Proteomes" id="UP001171945"/>
    </source>
</evidence>
<gene>
    <name evidence="1" type="ORF">QUF54_03710</name>
</gene>
<organism evidence="1 2">
    <name type="scientific">Candidatus Marithioploca araucensis</name>
    <dbReference type="NCBI Taxonomy" id="70273"/>
    <lineage>
        <taxon>Bacteria</taxon>
        <taxon>Pseudomonadati</taxon>
        <taxon>Pseudomonadota</taxon>
        <taxon>Gammaproteobacteria</taxon>
        <taxon>Thiotrichales</taxon>
        <taxon>Thiotrichaceae</taxon>
        <taxon>Candidatus Marithioploca</taxon>
    </lineage>
</organism>
<dbReference type="Proteomes" id="UP001171945">
    <property type="component" value="Unassembled WGS sequence"/>
</dbReference>
<dbReference type="SUPFAM" id="SSF52540">
    <property type="entry name" value="P-loop containing nucleoside triphosphate hydrolases"/>
    <property type="match status" value="1"/>
</dbReference>
<evidence type="ECO:0008006" key="3">
    <source>
        <dbReference type="Google" id="ProtNLM"/>
    </source>
</evidence>
<keyword evidence="2" id="KW-1185">Reference proteome</keyword>
<dbReference type="Gene3D" id="3.40.50.300">
    <property type="entry name" value="P-loop containing nucleotide triphosphate hydrolases"/>
    <property type="match status" value="1"/>
</dbReference>